<evidence type="ECO:0000313" key="2">
    <source>
        <dbReference type="EMBL" id="KAK4403776.1"/>
    </source>
</evidence>
<dbReference type="InterPro" id="IPR002634">
    <property type="entry name" value="BolA"/>
</dbReference>
<accession>A0AAE2BZS8</accession>
<feature type="compositionally biased region" description="Basic residues" evidence="1">
    <location>
        <begin position="298"/>
        <end position="311"/>
    </location>
</feature>
<feature type="region of interest" description="Disordered" evidence="1">
    <location>
        <begin position="298"/>
        <end position="340"/>
    </location>
</feature>
<dbReference type="Proteomes" id="UP001289374">
    <property type="component" value="Unassembled WGS sequence"/>
</dbReference>
<dbReference type="PANTHER" id="PTHR37198">
    <property type="entry name" value="NUCLEOLIN"/>
    <property type="match status" value="1"/>
</dbReference>
<dbReference type="InterPro" id="IPR036065">
    <property type="entry name" value="BolA-like_sf"/>
</dbReference>
<dbReference type="PANTHER" id="PTHR37198:SF1">
    <property type="entry name" value="NUCLEOLIN"/>
    <property type="match status" value="1"/>
</dbReference>
<reference evidence="2" key="2">
    <citation type="journal article" date="2024" name="Plant">
        <title>Genomic evolution and insights into agronomic trait innovations of Sesamum species.</title>
        <authorList>
            <person name="Miao H."/>
            <person name="Wang L."/>
            <person name="Qu L."/>
            <person name="Liu H."/>
            <person name="Sun Y."/>
            <person name="Le M."/>
            <person name="Wang Q."/>
            <person name="Wei S."/>
            <person name="Zheng Y."/>
            <person name="Lin W."/>
            <person name="Duan Y."/>
            <person name="Cao H."/>
            <person name="Xiong S."/>
            <person name="Wang X."/>
            <person name="Wei L."/>
            <person name="Li C."/>
            <person name="Ma Q."/>
            <person name="Ju M."/>
            <person name="Zhao R."/>
            <person name="Li G."/>
            <person name="Mu C."/>
            <person name="Tian Q."/>
            <person name="Mei H."/>
            <person name="Zhang T."/>
            <person name="Gao T."/>
            <person name="Zhang H."/>
        </authorList>
    </citation>
    <scope>NUCLEOTIDE SEQUENCE</scope>
    <source>
        <strain evidence="2">K16</strain>
    </source>
</reference>
<evidence type="ECO:0000256" key="1">
    <source>
        <dbReference type="SAM" id="MobiDB-lite"/>
    </source>
</evidence>
<evidence type="ECO:0000313" key="3">
    <source>
        <dbReference type="Proteomes" id="UP001289374"/>
    </source>
</evidence>
<sequence>MEDPRVEWEIVDYSPSFEEEDGEAEKTRLGWVLSAGLSLGRKLVITGVVVSSVPLVLPSIVVISALGFAFSVPFGVVFASYACTQKVMSRLLPSPAPPIQTLETGLAEEEEMVHGGVDLEEKEEREAVKDGVEMRIELVDDDFRVRDEVGKERGSGLGSAGEFRNHDVGYLEGEDDELLNINVKSGGVDEDEIEQQLVVEANEDEEKSVFVNGVGTDAGIGDSAMETDDYAVVSQELGETEQDGARFTLPISQVGTADFVEGEDEGKGKNDVENREDGGKVLEEKDEQVERIITRVKGKAKDKKRRAKGMKMAKEENFDGIKVPQKRKEPNGDEEHEKLSGKKMELLEETRISTENNLNIGQVDVEGKKETIEVIGQEMNRDDPSSILSEKEQTGGEKPVIPRNEYLDVKQPVLPEGDRVALLIDDAGNVDGSVEKEHEPVSLKEMQDGQSVKDVAVADASYKRDEGTNTTLENNNQSRMVADDGGYSVEAVAVTGVPALKHDEAAPVELEEGKDAGAGYSGLHSDEDQKCNSRGLVKIKSGGEDDCKAINSKPTNVMAATALLFRPNVTALRLVSSRACALSFMRRTASMRTATKSYSSGRSLFTGRVAVSGFPCPLRRTFCIRATADSENPASIGSPLMESMEKKIKEHLSAESVVVQDAYGDGRHVSIEVVSSAFEGQSAVNRQRMVYKAIWEELQDTVHAVDQMTTRTPSEAALGK</sequence>
<dbReference type="Gene3D" id="3.10.20.90">
    <property type="entry name" value="Phosphatidylinositol 3-kinase Catalytic Subunit, Chain A, domain 1"/>
    <property type="match status" value="1"/>
</dbReference>
<dbReference type="SUPFAM" id="SSF82657">
    <property type="entry name" value="BolA-like"/>
    <property type="match status" value="1"/>
</dbReference>
<dbReference type="Pfam" id="PF01722">
    <property type="entry name" value="BolA"/>
    <property type="match status" value="1"/>
</dbReference>
<keyword evidence="3" id="KW-1185">Reference proteome</keyword>
<organism evidence="2 3">
    <name type="scientific">Sesamum angolense</name>
    <dbReference type="NCBI Taxonomy" id="2727404"/>
    <lineage>
        <taxon>Eukaryota</taxon>
        <taxon>Viridiplantae</taxon>
        <taxon>Streptophyta</taxon>
        <taxon>Embryophyta</taxon>
        <taxon>Tracheophyta</taxon>
        <taxon>Spermatophyta</taxon>
        <taxon>Magnoliopsida</taxon>
        <taxon>eudicotyledons</taxon>
        <taxon>Gunneridae</taxon>
        <taxon>Pentapetalae</taxon>
        <taxon>asterids</taxon>
        <taxon>lamiids</taxon>
        <taxon>Lamiales</taxon>
        <taxon>Pedaliaceae</taxon>
        <taxon>Sesamum</taxon>
    </lineage>
</organism>
<gene>
    <name evidence="2" type="ORF">Sango_0746200</name>
</gene>
<name>A0AAE2BZS8_9LAMI</name>
<dbReference type="AlphaFoldDB" id="A0AAE2BZS8"/>
<dbReference type="EMBL" id="JACGWL010000004">
    <property type="protein sequence ID" value="KAK4403776.1"/>
    <property type="molecule type" value="Genomic_DNA"/>
</dbReference>
<reference evidence="2" key="1">
    <citation type="submission" date="2020-06" db="EMBL/GenBank/DDBJ databases">
        <authorList>
            <person name="Li T."/>
            <person name="Hu X."/>
            <person name="Zhang T."/>
            <person name="Song X."/>
            <person name="Zhang H."/>
            <person name="Dai N."/>
            <person name="Sheng W."/>
            <person name="Hou X."/>
            <person name="Wei L."/>
        </authorList>
    </citation>
    <scope>NUCLEOTIDE SEQUENCE</scope>
    <source>
        <strain evidence="2">K16</strain>
        <tissue evidence="2">Leaf</tissue>
    </source>
</reference>
<proteinExistence type="predicted"/>
<comment type="caution">
    <text evidence="2">The sequence shown here is derived from an EMBL/GenBank/DDBJ whole genome shotgun (WGS) entry which is preliminary data.</text>
</comment>
<protein>
    <submittedName>
        <fullName evidence="2">Protein BOLA4, chloroplastic/mitochondrial</fullName>
    </submittedName>
</protein>
<feature type="compositionally biased region" description="Basic and acidic residues" evidence="1">
    <location>
        <begin position="326"/>
        <end position="340"/>
    </location>
</feature>